<name>A0A1R2BPY3_9CILI</name>
<dbReference type="Pfam" id="PF00025">
    <property type="entry name" value="Arf"/>
    <property type="match status" value="1"/>
</dbReference>
<dbReference type="SMART" id="SM00177">
    <property type="entry name" value="ARF"/>
    <property type="match status" value="1"/>
</dbReference>
<organism evidence="5 6">
    <name type="scientific">Stentor coeruleus</name>
    <dbReference type="NCBI Taxonomy" id="5963"/>
    <lineage>
        <taxon>Eukaryota</taxon>
        <taxon>Sar</taxon>
        <taxon>Alveolata</taxon>
        <taxon>Ciliophora</taxon>
        <taxon>Postciliodesmatophora</taxon>
        <taxon>Heterotrichea</taxon>
        <taxon>Heterotrichida</taxon>
        <taxon>Stentoridae</taxon>
        <taxon>Stentor</taxon>
    </lineage>
</organism>
<comment type="caution">
    <text evidence="5">The sequence shown here is derived from an EMBL/GenBank/DDBJ whole genome shotgun (WGS) entry which is preliminary data.</text>
</comment>
<evidence type="ECO:0000256" key="1">
    <source>
        <dbReference type="ARBA" id="ARBA00022741"/>
    </source>
</evidence>
<dbReference type="InterPro" id="IPR006689">
    <property type="entry name" value="Small_GTPase_ARF/SAR"/>
</dbReference>
<dbReference type="Gene3D" id="3.40.50.300">
    <property type="entry name" value="P-loop containing nucleotide triphosphate hydrolases"/>
    <property type="match status" value="1"/>
</dbReference>
<dbReference type="GO" id="GO:0046872">
    <property type="term" value="F:metal ion binding"/>
    <property type="evidence" value="ECO:0007669"/>
    <property type="project" value="UniProtKB-KW"/>
</dbReference>
<dbReference type="SMART" id="SM00178">
    <property type="entry name" value="SAR"/>
    <property type="match status" value="1"/>
</dbReference>
<dbReference type="SUPFAM" id="SSF52540">
    <property type="entry name" value="P-loop containing nucleoside triphosphate hydrolases"/>
    <property type="match status" value="1"/>
</dbReference>
<dbReference type="GO" id="GO:0003924">
    <property type="term" value="F:GTPase activity"/>
    <property type="evidence" value="ECO:0007669"/>
    <property type="project" value="InterPro"/>
</dbReference>
<keyword evidence="4" id="KW-0460">Magnesium</keyword>
<dbReference type="EMBL" id="MPUH01000502">
    <property type="protein sequence ID" value="OMJ78821.1"/>
    <property type="molecule type" value="Genomic_DNA"/>
</dbReference>
<protein>
    <submittedName>
        <fullName evidence="5">Uncharacterized protein</fullName>
    </submittedName>
</protein>
<dbReference type="Proteomes" id="UP000187209">
    <property type="component" value="Unassembled WGS sequence"/>
</dbReference>
<dbReference type="AlphaFoldDB" id="A0A1R2BPY3"/>
<keyword evidence="6" id="KW-1185">Reference proteome</keyword>
<dbReference type="PRINTS" id="PR00328">
    <property type="entry name" value="SAR1GTPBP"/>
</dbReference>
<evidence type="ECO:0000256" key="4">
    <source>
        <dbReference type="PIRSR" id="PIRSR606689-2"/>
    </source>
</evidence>
<accession>A0A1R2BPY3</accession>
<feature type="binding site" evidence="3">
    <location>
        <begin position="24"/>
        <end position="31"/>
    </location>
    <ligand>
        <name>GTP</name>
        <dbReference type="ChEBI" id="CHEBI:37565"/>
    </ligand>
</feature>
<evidence type="ECO:0000256" key="3">
    <source>
        <dbReference type="PIRSR" id="PIRSR606689-1"/>
    </source>
</evidence>
<gene>
    <name evidence="5" type="ORF">SteCoe_21308</name>
</gene>
<dbReference type="PROSITE" id="PS51417">
    <property type="entry name" value="ARF"/>
    <property type="match status" value="1"/>
</dbReference>
<keyword evidence="1 3" id="KW-0547">Nucleotide-binding</keyword>
<keyword evidence="2 3" id="KW-0342">GTP-binding</keyword>
<evidence type="ECO:0000313" key="6">
    <source>
        <dbReference type="Proteomes" id="UP000187209"/>
    </source>
</evidence>
<feature type="binding site" evidence="4">
    <location>
        <position position="48"/>
    </location>
    <ligand>
        <name>Mg(2+)</name>
        <dbReference type="ChEBI" id="CHEBI:18420"/>
    </ligand>
</feature>
<dbReference type="GO" id="GO:0005525">
    <property type="term" value="F:GTP binding"/>
    <property type="evidence" value="ECO:0007669"/>
    <property type="project" value="UniProtKB-KW"/>
</dbReference>
<reference evidence="5 6" key="1">
    <citation type="submission" date="2016-11" db="EMBL/GenBank/DDBJ databases">
        <title>The macronuclear genome of Stentor coeruleus: a giant cell with tiny introns.</title>
        <authorList>
            <person name="Slabodnick M."/>
            <person name="Ruby J.G."/>
            <person name="Reiff S.B."/>
            <person name="Swart E.C."/>
            <person name="Gosai S."/>
            <person name="Prabakaran S."/>
            <person name="Witkowska E."/>
            <person name="Larue G.E."/>
            <person name="Fisher S."/>
            <person name="Freeman R.M."/>
            <person name="Gunawardena J."/>
            <person name="Chu W."/>
            <person name="Stover N.A."/>
            <person name="Gregory B.D."/>
            <person name="Nowacki M."/>
            <person name="Derisi J."/>
            <person name="Roy S.W."/>
            <person name="Marshall W.F."/>
            <person name="Sood P."/>
        </authorList>
    </citation>
    <scope>NUCLEOTIDE SEQUENCE [LARGE SCALE GENOMIC DNA]</scope>
    <source>
        <strain evidence="5">WM001</strain>
    </source>
</reference>
<dbReference type="InterPro" id="IPR027417">
    <property type="entry name" value="P-loop_NTPase"/>
</dbReference>
<dbReference type="InterPro" id="IPR024156">
    <property type="entry name" value="Small_GTPase_ARF"/>
</dbReference>
<sequence>MGVILAKILDYPDYENQTKVLLLGEDAAGKSSFIYKLNSRHITNECPTIGVNLEILSYKSLKIVCCDLGSHDQIYKFRMINLGTCGIMFMFDLTDHYRYDEAVKILQNYMSQPETLGLPVLIICNKIDLPVTVDIEKVKDTVKPILEGRVWEIIGTSVIKGVGMKESISWMSNAVNNN</sequence>
<dbReference type="OrthoDB" id="25896at2759"/>
<dbReference type="PANTHER" id="PTHR11711">
    <property type="entry name" value="ADP RIBOSYLATION FACTOR-RELATED"/>
    <property type="match status" value="1"/>
</dbReference>
<proteinExistence type="predicted"/>
<evidence type="ECO:0000256" key="2">
    <source>
        <dbReference type="ARBA" id="ARBA00023134"/>
    </source>
</evidence>
<evidence type="ECO:0000313" key="5">
    <source>
        <dbReference type="EMBL" id="OMJ78821.1"/>
    </source>
</evidence>
<feature type="binding site" evidence="3">
    <location>
        <begin position="125"/>
        <end position="128"/>
    </location>
    <ligand>
        <name>GTP</name>
        <dbReference type="ChEBI" id="CHEBI:37565"/>
    </ligand>
</feature>
<keyword evidence="4" id="KW-0479">Metal-binding</keyword>
<feature type="binding site" evidence="4">
    <location>
        <position position="31"/>
    </location>
    <ligand>
        <name>Mg(2+)</name>
        <dbReference type="ChEBI" id="CHEBI:18420"/>
    </ligand>
</feature>